<dbReference type="SMART" id="SM00338">
    <property type="entry name" value="BRLZ"/>
    <property type="match status" value="1"/>
</dbReference>
<feature type="compositionally biased region" description="Low complexity" evidence="8">
    <location>
        <begin position="150"/>
        <end position="159"/>
    </location>
</feature>
<feature type="compositionally biased region" description="Basic and acidic residues" evidence="8">
    <location>
        <begin position="595"/>
        <end position="605"/>
    </location>
</feature>
<dbReference type="PANTHER" id="PTHR46164">
    <property type="entry name" value="ATF6, ISOFORM C"/>
    <property type="match status" value="1"/>
</dbReference>
<evidence type="ECO:0000256" key="1">
    <source>
        <dbReference type="ARBA" id="ARBA00004167"/>
    </source>
</evidence>
<evidence type="ECO:0000256" key="4">
    <source>
        <dbReference type="ARBA" id="ARBA00023125"/>
    </source>
</evidence>
<dbReference type="AlphaFoldDB" id="A0AAE0ZGD9"/>
<dbReference type="InterPro" id="IPR046347">
    <property type="entry name" value="bZIP_sf"/>
</dbReference>
<dbReference type="Gene3D" id="1.20.5.170">
    <property type="match status" value="1"/>
</dbReference>
<protein>
    <recommendedName>
        <fullName evidence="9">BZIP domain-containing protein</fullName>
    </recommendedName>
</protein>
<dbReference type="SUPFAM" id="SSF57959">
    <property type="entry name" value="Leucine zipper domain"/>
    <property type="match status" value="1"/>
</dbReference>
<feature type="region of interest" description="Disordered" evidence="8">
    <location>
        <begin position="585"/>
        <end position="615"/>
    </location>
</feature>
<evidence type="ECO:0000313" key="10">
    <source>
        <dbReference type="EMBL" id="KAK3768441.1"/>
    </source>
</evidence>
<keyword evidence="4" id="KW-0238">DNA-binding</keyword>
<feature type="compositionally biased region" description="Polar residues" evidence="8">
    <location>
        <begin position="186"/>
        <end position="196"/>
    </location>
</feature>
<gene>
    <name evidence="10" type="ORF">RRG08_053433</name>
</gene>
<dbReference type="GO" id="GO:0000981">
    <property type="term" value="F:DNA-binding transcription factor activity, RNA polymerase II-specific"/>
    <property type="evidence" value="ECO:0007669"/>
    <property type="project" value="TreeGrafter"/>
</dbReference>
<evidence type="ECO:0000256" key="3">
    <source>
        <dbReference type="ARBA" id="ARBA00023015"/>
    </source>
</evidence>
<feature type="region of interest" description="Disordered" evidence="8">
    <location>
        <begin position="528"/>
        <end position="567"/>
    </location>
</feature>
<accession>A0AAE0ZGD9</accession>
<reference evidence="10" key="1">
    <citation type="journal article" date="2023" name="G3 (Bethesda)">
        <title>A reference genome for the long-term kleptoplast-retaining sea slug Elysia crispata morphotype clarki.</title>
        <authorList>
            <person name="Eastman K.E."/>
            <person name="Pendleton A.L."/>
            <person name="Shaikh M.A."/>
            <person name="Suttiyut T."/>
            <person name="Ogas R."/>
            <person name="Tomko P."/>
            <person name="Gavelis G."/>
            <person name="Widhalm J.R."/>
            <person name="Wisecaver J.H."/>
        </authorList>
    </citation>
    <scope>NUCLEOTIDE SEQUENCE</scope>
    <source>
        <strain evidence="10">ECLA1</strain>
    </source>
</reference>
<feature type="compositionally biased region" description="Polar residues" evidence="8">
    <location>
        <begin position="545"/>
        <end position="561"/>
    </location>
</feature>
<dbReference type="GO" id="GO:0000978">
    <property type="term" value="F:RNA polymerase II cis-regulatory region sequence-specific DNA binding"/>
    <property type="evidence" value="ECO:0007669"/>
    <property type="project" value="TreeGrafter"/>
</dbReference>
<comment type="similarity">
    <text evidence="2">Belongs to the bZIP family. ATF subfamily.</text>
</comment>
<dbReference type="PROSITE" id="PS50217">
    <property type="entry name" value="BZIP"/>
    <property type="match status" value="1"/>
</dbReference>
<dbReference type="InterPro" id="IPR051882">
    <property type="entry name" value="ATF_bZIP_TF"/>
</dbReference>
<dbReference type="CDD" id="cd14700">
    <property type="entry name" value="bZIP_ATF6"/>
    <property type="match status" value="1"/>
</dbReference>
<dbReference type="PANTHER" id="PTHR46164:SF3">
    <property type="entry name" value="ATF6, ISOFORM C"/>
    <property type="match status" value="1"/>
</dbReference>
<evidence type="ECO:0000313" key="11">
    <source>
        <dbReference type="Proteomes" id="UP001283361"/>
    </source>
</evidence>
<evidence type="ECO:0000256" key="7">
    <source>
        <dbReference type="SAM" id="Coils"/>
    </source>
</evidence>
<feature type="coiled-coil region" evidence="7">
    <location>
        <begin position="349"/>
        <end position="383"/>
    </location>
</feature>
<evidence type="ECO:0000256" key="8">
    <source>
        <dbReference type="SAM" id="MobiDB-lite"/>
    </source>
</evidence>
<dbReference type="InterPro" id="IPR004827">
    <property type="entry name" value="bZIP"/>
</dbReference>
<feature type="compositionally biased region" description="Basic and acidic residues" evidence="8">
    <location>
        <begin position="781"/>
        <end position="797"/>
    </location>
</feature>
<keyword evidence="3" id="KW-0805">Transcription regulation</keyword>
<organism evidence="10 11">
    <name type="scientific">Elysia crispata</name>
    <name type="common">lettuce slug</name>
    <dbReference type="NCBI Taxonomy" id="231223"/>
    <lineage>
        <taxon>Eukaryota</taxon>
        <taxon>Metazoa</taxon>
        <taxon>Spiralia</taxon>
        <taxon>Lophotrochozoa</taxon>
        <taxon>Mollusca</taxon>
        <taxon>Gastropoda</taxon>
        <taxon>Heterobranchia</taxon>
        <taxon>Euthyneura</taxon>
        <taxon>Panpulmonata</taxon>
        <taxon>Sacoglossa</taxon>
        <taxon>Placobranchoidea</taxon>
        <taxon>Plakobranchidae</taxon>
        <taxon>Elysia</taxon>
    </lineage>
</organism>
<feature type="region of interest" description="Disordered" evidence="8">
    <location>
        <begin position="704"/>
        <end position="797"/>
    </location>
</feature>
<sequence length="797" mass="88542">MKHCVLCRRLASGRRHPSSNAMGSFSEWANFVDSVLWSQQTRAQPVSPQFCNFHNEITIKEESCVDFSSHGQIHLPQQQHSTYSHTDVISHQPQHQQHFDPLYNTTHFSASPTNYVLSSTLQSEATIEAALSPSSTSPSSSSYEPLLSLMQASQQQPQQHNKTAFTMSPSSSPSPGQHHGYVVVPTSPQQSCSASSGAKKIILSSAGTKRPPILTAQPLRQPARQLSKSVERDVSNLSQCVSPPSSSNLSSPSSTSYQIDAILNSNIRIQPKPGADVKVSTANIQWVTSPDLSSSQQPISVTNQRGIPIVTSPSSITTITDEKSLKRAQRIIKNRESACLSRKRKKEYMSSLEERLQLCATDNERLLRENEALRRQVTFLQRENIELKQPRGTSPAAKKICLMCFALLLTLNLSSFSPFWGSSNLHQPANMRIAHHATGRSLLTLTDEVAASELDTGYSVGNDSKLEGTGLWDSFLDGSSRLKFDHELGLLVQRMNMSQRLGHMCPMYFNSTESLRLAEQLRGWMISQEEEKKKSKKTSRDPGQASKTETASARNVKQLKNQLRAKRKKDYPALRRMGAHLFEEEELSQPSMLHGGRDGRRERQGGAKPYPMQLFGGGFDPREQLLDAIPRRNDTFYVLSFSTDYFLVPATAHNKTMRPRMSLLMPVVSSSLNGSQDHGNDQVDMMQIDCEILNTNLIHVRRSAFPDNGDTSSSSSSSSANTTAFQSNQDKEDHPGHNVTNQGNRSQSGNGHNARNTSTSNKHVNSSSSSHQNNNSNNTGNDKRYHFKDPLIKLRQN</sequence>
<evidence type="ECO:0000256" key="2">
    <source>
        <dbReference type="ARBA" id="ARBA00009050"/>
    </source>
</evidence>
<feature type="domain" description="BZIP" evidence="9">
    <location>
        <begin position="324"/>
        <end position="387"/>
    </location>
</feature>
<evidence type="ECO:0000259" key="9">
    <source>
        <dbReference type="PROSITE" id="PS50217"/>
    </source>
</evidence>
<feature type="region of interest" description="Disordered" evidence="8">
    <location>
        <begin position="150"/>
        <end position="196"/>
    </location>
</feature>
<keyword evidence="7" id="KW-0175">Coiled coil</keyword>
<feature type="compositionally biased region" description="Low complexity" evidence="8">
    <location>
        <begin position="756"/>
        <end position="779"/>
    </location>
</feature>
<feature type="compositionally biased region" description="Low complexity" evidence="8">
    <location>
        <begin position="235"/>
        <end position="254"/>
    </location>
</feature>
<name>A0AAE0ZGD9_9GAST</name>
<feature type="region of interest" description="Disordered" evidence="8">
    <location>
        <begin position="212"/>
        <end position="254"/>
    </location>
</feature>
<comment type="caution">
    <text evidence="10">The sequence shown here is derived from an EMBL/GenBank/DDBJ whole genome shotgun (WGS) entry which is preliminary data.</text>
</comment>
<keyword evidence="6" id="KW-0539">Nucleus</keyword>
<keyword evidence="11" id="KW-1185">Reference proteome</keyword>
<dbReference type="GO" id="GO:0016020">
    <property type="term" value="C:membrane"/>
    <property type="evidence" value="ECO:0007669"/>
    <property type="project" value="UniProtKB-SubCell"/>
</dbReference>
<dbReference type="Proteomes" id="UP001283361">
    <property type="component" value="Unassembled WGS sequence"/>
</dbReference>
<dbReference type="GO" id="GO:0005634">
    <property type="term" value="C:nucleus"/>
    <property type="evidence" value="ECO:0007669"/>
    <property type="project" value="TreeGrafter"/>
</dbReference>
<evidence type="ECO:0000256" key="6">
    <source>
        <dbReference type="ARBA" id="ARBA00023242"/>
    </source>
</evidence>
<proteinExistence type="inferred from homology"/>
<evidence type="ECO:0000256" key="5">
    <source>
        <dbReference type="ARBA" id="ARBA00023163"/>
    </source>
</evidence>
<comment type="subcellular location">
    <subcellularLocation>
        <location evidence="1">Membrane</location>
        <topology evidence="1">Single-pass membrane protein</topology>
    </subcellularLocation>
</comment>
<dbReference type="EMBL" id="JAWDGP010004058">
    <property type="protein sequence ID" value="KAK3768441.1"/>
    <property type="molecule type" value="Genomic_DNA"/>
</dbReference>
<keyword evidence="5" id="KW-0804">Transcription</keyword>
<feature type="compositionally biased region" description="Polar residues" evidence="8">
    <location>
        <begin position="738"/>
        <end position="755"/>
    </location>
</feature>
<dbReference type="Pfam" id="PF00170">
    <property type="entry name" value="bZIP_1"/>
    <property type="match status" value="1"/>
</dbReference>
<dbReference type="GO" id="GO:0030968">
    <property type="term" value="P:endoplasmic reticulum unfolded protein response"/>
    <property type="evidence" value="ECO:0007669"/>
    <property type="project" value="TreeGrafter"/>
</dbReference>